<feature type="coiled-coil region" evidence="7">
    <location>
        <begin position="399"/>
        <end position="433"/>
    </location>
</feature>
<gene>
    <name evidence="10" type="primary">actn3b</name>
</gene>
<evidence type="ECO:0000256" key="6">
    <source>
        <dbReference type="ARBA" id="ARBA00023203"/>
    </source>
</evidence>
<dbReference type="InterPro" id="IPR001589">
    <property type="entry name" value="Actinin_actin-bd_CS"/>
</dbReference>
<feature type="domain" description="EF-hand" evidence="9">
    <location>
        <begin position="756"/>
        <end position="791"/>
    </location>
</feature>
<feature type="domain" description="EF-hand" evidence="9">
    <location>
        <begin position="716"/>
        <end position="751"/>
    </location>
</feature>
<evidence type="ECO:0000256" key="4">
    <source>
        <dbReference type="ARBA" id="ARBA00022837"/>
    </source>
</evidence>
<feature type="domain" description="Calponin-homology (CH)" evidence="8">
    <location>
        <begin position="154"/>
        <end position="260"/>
    </location>
</feature>
<dbReference type="SMART" id="SM01184">
    <property type="entry name" value="efhand_Ca_insen"/>
    <property type="match status" value="1"/>
</dbReference>
<dbReference type="Pfam" id="PF00307">
    <property type="entry name" value="CH"/>
    <property type="match status" value="2"/>
</dbReference>
<dbReference type="FunFam" id="1.10.238.10:FF:000004">
    <property type="entry name" value="Actinin alpha 1"/>
    <property type="match status" value="1"/>
</dbReference>
<evidence type="ECO:0000256" key="1">
    <source>
        <dbReference type="ARBA" id="ARBA00010255"/>
    </source>
</evidence>
<keyword evidence="4" id="KW-0106">Calcium</keyword>
<protein>
    <submittedName>
        <fullName evidence="10">Actinin alpha 3b</fullName>
    </submittedName>
</protein>
<accession>A0A669EJC5</accession>
<dbReference type="GO" id="GO:0005509">
    <property type="term" value="F:calcium ion binding"/>
    <property type="evidence" value="ECO:0007669"/>
    <property type="project" value="InterPro"/>
</dbReference>
<dbReference type="InterPro" id="IPR036872">
    <property type="entry name" value="CH_dom_sf"/>
</dbReference>
<dbReference type="InterPro" id="IPR018159">
    <property type="entry name" value="Spectrin/alpha-actinin"/>
</dbReference>
<keyword evidence="7" id="KW-0175">Coiled coil</keyword>
<reference evidence="11" key="1">
    <citation type="submission" date="2012-01" db="EMBL/GenBank/DDBJ databases">
        <title>The Genome Sequence of Oreochromis niloticus (Nile Tilapia).</title>
        <authorList>
            <consortium name="Broad Institute Genome Assembly Team"/>
            <consortium name="Broad Institute Sequencing Platform"/>
            <person name="Di Palma F."/>
            <person name="Johnson J."/>
            <person name="Lander E.S."/>
            <person name="Lindblad-Toh K."/>
        </authorList>
    </citation>
    <scope>NUCLEOTIDE SEQUENCE [LARGE SCALE GENOMIC DNA]</scope>
</reference>
<dbReference type="InterPro" id="IPR002048">
    <property type="entry name" value="EF_hand_dom"/>
</dbReference>
<evidence type="ECO:0000256" key="3">
    <source>
        <dbReference type="ARBA" id="ARBA00022737"/>
    </source>
</evidence>
<reference evidence="10" key="3">
    <citation type="submission" date="2025-09" db="UniProtKB">
        <authorList>
            <consortium name="Ensembl"/>
        </authorList>
    </citation>
    <scope>IDENTIFICATION</scope>
</reference>
<dbReference type="Proteomes" id="UP000005207">
    <property type="component" value="Linkage group LG3"/>
</dbReference>
<dbReference type="CDD" id="cd21216">
    <property type="entry name" value="CH_ACTN_rpt2"/>
    <property type="match status" value="1"/>
</dbReference>
<dbReference type="SMART" id="SM00054">
    <property type="entry name" value="EFh"/>
    <property type="match status" value="2"/>
</dbReference>
<evidence type="ECO:0000256" key="7">
    <source>
        <dbReference type="SAM" id="Coils"/>
    </source>
</evidence>
<dbReference type="FunFam" id="1.10.418.10:FF:000005">
    <property type="entry name" value="Actinin alpha 4"/>
    <property type="match status" value="1"/>
</dbReference>
<dbReference type="Pfam" id="PF00435">
    <property type="entry name" value="Spectrin"/>
    <property type="match status" value="4"/>
</dbReference>
<dbReference type="AlphaFoldDB" id="A0A669EJC5"/>
<comment type="similarity">
    <text evidence="1">Belongs to the alpha-actinin family.</text>
</comment>
<keyword evidence="11" id="KW-1185">Reference proteome</keyword>
<evidence type="ECO:0000256" key="5">
    <source>
        <dbReference type="ARBA" id="ARBA00022990"/>
    </source>
</evidence>
<dbReference type="FunFam" id="1.20.58.60:FF:000004">
    <property type="entry name" value="Actinin alpha 1"/>
    <property type="match status" value="1"/>
</dbReference>
<evidence type="ECO:0000259" key="9">
    <source>
        <dbReference type="PROSITE" id="PS50222"/>
    </source>
</evidence>
<feature type="coiled-coil region" evidence="7">
    <location>
        <begin position="634"/>
        <end position="661"/>
    </location>
</feature>
<dbReference type="CDD" id="cd21214">
    <property type="entry name" value="CH_ACTN_rpt1"/>
    <property type="match status" value="1"/>
</dbReference>
<dbReference type="Pfam" id="PF08726">
    <property type="entry name" value="EFhand_Ca_insen"/>
    <property type="match status" value="1"/>
</dbReference>
<proteinExistence type="inferred from homology"/>
<dbReference type="SUPFAM" id="SSF47473">
    <property type="entry name" value="EF-hand"/>
    <property type="match status" value="1"/>
</dbReference>
<dbReference type="SUPFAM" id="SSF47576">
    <property type="entry name" value="Calponin-homology domain, CH-domain"/>
    <property type="match status" value="1"/>
</dbReference>
<dbReference type="GO" id="GO:0015629">
    <property type="term" value="C:actin cytoskeleton"/>
    <property type="evidence" value="ECO:0007669"/>
    <property type="project" value="UniProtKB-ARBA"/>
</dbReference>
<reference evidence="10" key="2">
    <citation type="submission" date="2025-08" db="UniProtKB">
        <authorList>
            <consortium name="Ensembl"/>
        </authorList>
    </citation>
    <scope>IDENTIFICATION</scope>
</reference>
<dbReference type="PROSITE" id="PS00020">
    <property type="entry name" value="ACTININ_2"/>
    <property type="match status" value="1"/>
</dbReference>
<dbReference type="Ensembl" id="ENSONIT00000062186.1">
    <property type="protein sequence ID" value="ENSONIP00000072973.1"/>
    <property type="gene ID" value="ENSONIG00000013037.2"/>
</dbReference>
<dbReference type="InterPro" id="IPR011992">
    <property type="entry name" value="EF-hand-dom_pair"/>
</dbReference>
<dbReference type="Gene3D" id="1.10.418.10">
    <property type="entry name" value="Calponin-like domain"/>
    <property type="match status" value="2"/>
</dbReference>
<organism evidence="10 11">
    <name type="scientific">Oreochromis niloticus</name>
    <name type="common">Nile tilapia</name>
    <name type="synonym">Tilapia nilotica</name>
    <dbReference type="NCBI Taxonomy" id="8128"/>
    <lineage>
        <taxon>Eukaryota</taxon>
        <taxon>Metazoa</taxon>
        <taxon>Chordata</taxon>
        <taxon>Craniata</taxon>
        <taxon>Vertebrata</taxon>
        <taxon>Euteleostomi</taxon>
        <taxon>Actinopterygii</taxon>
        <taxon>Neopterygii</taxon>
        <taxon>Teleostei</taxon>
        <taxon>Neoteleostei</taxon>
        <taxon>Acanthomorphata</taxon>
        <taxon>Ovalentaria</taxon>
        <taxon>Cichlomorphae</taxon>
        <taxon>Cichliformes</taxon>
        <taxon>Cichlidae</taxon>
        <taxon>African cichlids</taxon>
        <taxon>Pseudocrenilabrinae</taxon>
        <taxon>Oreochromini</taxon>
        <taxon>Oreochromis</taxon>
    </lineage>
</organism>
<dbReference type="GeneTree" id="ENSGT00940000153968"/>
<evidence type="ECO:0000313" key="11">
    <source>
        <dbReference type="Proteomes" id="UP000005207"/>
    </source>
</evidence>
<dbReference type="FunFam" id="1.10.418.10:FF:000001">
    <property type="entry name" value="Actinin alpha 1"/>
    <property type="match status" value="1"/>
</dbReference>
<dbReference type="FunFam" id="1.10.238.10:FF:000156">
    <property type="entry name" value="Actinin alpha 4"/>
    <property type="match status" value="1"/>
</dbReference>
<dbReference type="Gene3D" id="1.20.58.60">
    <property type="match status" value="4"/>
</dbReference>
<keyword evidence="6" id="KW-0009">Actin-binding</keyword>
<keyword evidence="3" id="KW-0677">Repeat</keyword>
<sequence length="861" mass="99647">MTAVETQITYTNSYTIQHEDTYMTQEEDWDRDLLLDPAWEKQQRKTFTAWCNSHLRKAGTQIENIEEDFRNGLKLMLLLEVISGERLPKPDKGKMRFHKIANVNKALDFICSKGVKLVSIGAEEIVDGNVKMTLGMIWTIILRFAIQDISVEETSAKEGLLLWCQRKTAPYRNVNVQNFHISWKDGLALCALIHRHRPDLIDYSKLRKDDPIGNLNTAFEVAEKYLDIPKMLDAEGETARTDSTLSNLCISLLQLLEWIRRTIPWLENRVAEQTMRAMQQKLEDFRDYRRVHKPPRVQEKCQLEINFNTLQTKLRLSNRPAFMPSEGKMVSDIANAWKGLEQVEKGYEEWLLTEIRRLERLDHLAEKFKQKCAMHEAWTAGKEDLLSQKDYESASLMEIRALMRKHEAFESDLAAHQDRVEQIAAIAQELNELDYHDAATVNTRCQGICDQWDNLGTLTQKRRDSLERVEKLWETIDQLYLEFAKRAAPFNNWMDGAMEDLQDMFIVHSIEEIQSLITAHDQFKATLPEADKERMATLGIHNEILKIAQTYGIKLSGINPYTNLSLQDISTKWDTVSQHFVPLRDQMLQEEVARQQANERLRRQFAAQANIIGPWIQTKMEEISHVSVDIAGSLEEQMNSLKQYEQNIINYKSNIDKLEGDHQLIQESLIFDNKHTNYTMEHIRVGWEQLLTTIARTINEVENQILTRDAKGISQEQLNEFRASFNHFDRKRNGMMDPDDFRACLISMGYDLVSGRGEVEFARIMTLVDPNNTGVVTFQAFIDFMTRETAETDTAEQVMASFKILASDKNYITVEELRRELPPEQAEYCITRMTRYAGPDSPPGALDYISFSSALYGESDL</sequence>
<evidence type="ECO:0000259" key="8">
    <source>
        <dbReference type="PROSITE" id="PS50021"/>
    </source>
</evidence>
<name>A0A669EJC5_ORENI</name>
<dbReference type="InterPro" id="IPR001715">
    <property type="entry name" value="CH_dom"/>
</dbReference>
<dbReference type="PROSITE" id="PS50222">
    <property type="entry name" value="EF_HAND_2"/>
    <property type="match status" value="2"/>
</dbReference>
<dbReference type="CDD" id="cd00176">
    <property type="entry name" value="SPEC"/>
    <property type="match status" value="1"/>
</dbReference>
<dbReference type="PROSITE" id="PS00019">
    <property type="entry name" value="ACTININ_1"/>
    <property type="match status" value="1"/>
</dbReference>
<evidence type="ECO:0000313" key="10">
    <source>
        <dbReference type="Ensembl" id="ENSONIP00000072973.1"/>
    </source>
</evidence>
<dbReference type="Gene3D" id="1.10.238.10">
    <property type="entry name" value="EF-hand"/>
    <property type="match status" value="2"/>
</dbReference>
<dbReference type="GO" id="GO:0003779">
    <property type="term" value="F:actin binding"/>
    <property type="evidence" value="ECO:0007669"/>
    <property type="project" value="UniProtKB-KW"/>
</dbReference>
<dbReference type="SUPFAM" id="SSF46966">
    <property type="entry name" value="Spectrin repeat"/>
    <property type="match status" value="4"/>
</dbReference>
<dbReference type="FunFam" id="1.20.58.60:FF:000003">
    <property type="entry name" value="Actinin, alpha 1"/>
    <property type="match status" value="1"/>
</dbReference>
<dbReference type="InterPro" id="IPR014837">
    <property type="entry name" value="EF-hand_Ca_insen"/>
</dbReference>
<keyword evidence="2" id="KW-0479">Metal-binding</keyword>
<dbReference type="GO" id="GO:0044877">
    <property type="term" value="F:protein-containing complex binding"/>
    <property type="evidence" value="ECO:0007669"/>
    <property type="project" value="UniProtKB-ARBA"/>
</dbReference>
<dbReference type="InterPro" id="IPR002017">
    <property type="entry name" value="Spectrin_repeat"/>
</dbReference>
<dbReference type="SMART" id="SM00150">
    <property type="entry name" value="SPEC"/>
    <property type="match status" value="3"/>
</dbReference>
<dbReference type="PROSITE" id="PS50021">
    <property type="entry name" value="CH"/>
    <property type="match status" value="2"/>
</dbReference>
<keyword evidence="5" id="KW-0007">Acetylation</keyword>
<dbReference type="CDD" id="cd00051">
    <property type="entry name" value="EFh"/>
    <property type="match status" value="1"/>
</dbReference>
<dbReference type="SMART" id="SM00033">
    <property type="entry name" value="CH"/>
    <property type="match status" value="2"/>
</dbReference>
<dbReference type="FunFam" id="1.20.58.60:FF:000005">
    <property type="entry name" value="Actinin alpha 1"/>
    <property type="match status" value="1"/>
</dbReference>
<dbReference type="PANTHER" id="PTHR11915">
    <property type="entry name" value="SPECTRIN/FILAMIN RELATED CYTOSKELETAL PROTEIN"/>
    <property type="match status" value="1"/>
</dbReference>
<feature type="domain" description="Calponin-homology (CH)" evidence="8">
    <location>
        <begin position="41"/>
        <end position="145"/>
    </location>
</feature>
<evidence type="ECO:0000256" key="2">
    <source>
        <dbReference type="ARBA" id="ARBA00022723"/>
    </source>
</evidence>